<keyword evidence="2" id="KW-1185">Reference proteome</keyword>
<protein>
    <submittedName>
        <fullName evidence="1">Uncharacterized protein</fullName>
    </submittedName>
</protein>
<reference evidence="1 2" key="1">
    <citation type="submission" date="2013-10" db="EMBL/GenBank/DDBJ databases">
        <title>Salinisphaera orenii MK-B5 Genome Sequencing.</title>
        <authorList>
            <person name="Lai Q."/>
            <person name="Li C."/>
            <person name="Shao Z."/>
        </authorList>
    </citation>
    <scope>NUCLEOTIDE SEQUENCE [LARGE SCALE GENOMIC DNA]</scope>
    <source>
        <strain evidence="1 2">MK-B5</strain>
    </source>
</reference>
<organism evidence="1 2">
    <name type="scientific">Salinisphaera orenii MK-B5</name>
    <dbReference type="NCBI Taxonomy" id="856730"/>
    <lineage>
        <taxon>Bacteria</taxon>
        <taxon>Pseudomonadati</taxon>
        <taxon>Pseudomonadota</taxon>
        <taxon>Gammaproteobacteria</taxon>
        <taxon>Salinisphaerales</taxon>
        <taxon>Salinisphaeraceae</taxon>
        <taxon>Salinisphaera</taxon>
    </lineage>
</organism>
<name>A0A423PPY3_9GAMM</name>
<evidence type="ECO:0000313" key="1">
    <source>
        <dbReference type="EMBL" id="ROO27674.1"/>
    </source>
</evidence>
<evidence type="ECO:0000313" key="2">
    <source>
        <dbReference type="Proteomes" id="UP000283993"/>
    </source>
</evidence>
<proteinExistence type="predicted"/>
<dbReference type="AlphaFoldDB" id="A0A423PPY3"/>
<gene>
    <name evidence="1" type="ORF">SAOR_07465</name>
</gene>
<comment type="caution">
    <text evidence="1">The sequence shown here is derived from an EMBL/GenBank/DDBJ whole genome shotgun (WGS) entry which is preliminary data.</text>
</comment>
<dbReference type="Proteomes" id="UP000283993">
    <property type="component" value="Unassembled WGS sequence"/>
</dbReference>
<sequence>MAPAQAQGQKRAAFAAPADAPPGTITWIHLEKLTGQDCATAPVTFGQVFRPGDLPGESMLVAKYNGRPLPTQVDARATNDDGSIRHAVVTVQVPCDADDAAIALVKTEGGSSGDHRKSVELSDVLATEFDARLRLDRSGRTWSASARDLVERVRQAGGCDGVDFFCRRWLSGPLVSEWIVGAPVSGPDGGAHSHLASYFAIRAYGPTPVQRVRVDVVTENNWAYVDGVRNYDYDARIDVPGQAPTVHEDVTHYRQARWHEVRWWGASDRAPFHAAQDPAYLQSTPAVPSYGEFKLSDKMLADVRQDCPPMRACDIYKQMQTTGAQPQIGPLPRWSSAYAINTGHRVFRWMLANSDAMGAYGVHYRDKKTGNALSLKAHPCATTLWPARTADCPVPPHGDDRLPGCGGEGKAACKSPLNADAAHHPAPTYMAYLATGDWFYESEMRFWANWALLWQNPKYRDYAAGLVHNTQLRGQAWMLRSLAYAAYLLPDEASHKAYFNDVVRRNIDWYNERYTHNPKANKLGAVTSYYSVIYPSGGQQRTGYATWQHSFFAWSAGNMADLGFDGADALRDWVSQFQIGLMTAPGFCWELASSYHVRLRDKRKSPYYTSFAEVYRNSFPDLVDAGCEPQALNRALTQSKGKQRFNFPPRTMVGYPKSGTGFVANFQPGLAASARADRPDAEQAWRRFMDRTLPIDYGSNPQFGVVPTEPNRP</sequence>
<accession>A0A423PPY3</accession>
<dbReference type="EMBL" id="AYKH01000012">
    <property type="protein sequence ID" value="ROO27674.1"/>
    <property type="molecule type" value="Genomic_DNA"/>
</dbReference>